<keyword evidence="3" id="KW-0255">Endonuclease</keyword>
<keyword evidence="10" id="KW-0175">Coiled coil</keyword>
<evidence type="ECO:0000256" key="7">
    <source>
        <dbReference type="ARBA" id="ARBA00022918"/>
    </source>
</evidence>
<dbReference type="SUPFAM" id="SSF53098">
    <property type="entry name" value="Ribonuclease H-like"/>
    <property type="match status" value="1"/>
</dbReference>
<dbReference type="Proteomes" id="UP001151760">
    <property type="component" value="Unassembled WGS sequence"/>
</dbReference>
<keyword evidence="7" id="KW-0695">RNA-directed DNA polymerase</keyword>
<dbReference type="PANTHER" id="PTHR42648:SF11">
    <property type="entry name" value="TRANSPOSON TY4-P GAG-POL POLYPROTEIN"/>
    <property type="match status" value="1"/>
</dbReference>
<evidence type="ECO:0000259" key="12">
    <source>
        <dbReference type="Pfam" id="PF00665"/>
    </source>
</evidence>
<keyword evidence="9" id="KW-0233">DNA recombination</keyword>
<evidence type="ECO:0000256" key="4">
    <source>
        <dbReference type="ARBA" id="ARBA00022801"/>
    </source>
</evidence>
<feature type="region of interest" description="Disordered" evidence="11">
    <location>
        <begin position="952"/>
        <end position="971"/>
    </location>
</feature>
<keyword evidence="14" id="KW-1185">Reference proteome</keyword>
<evidence type="ECO:0000256" key="8">
    <source>
        <dbReference type="ARBA" id="ARBA00022932"/>
    </source>
</evidence>
<keyword evidence="6" id="KW-0229">DNA integration</keyword>
<keyword evidence="8" id="KW-0808">Transferase</keyword>
<evidence type="ECO:0000256" key="9">
    <source>
        <dbReference type="ARBA" id="ARBA00023172"/>
    </source>
</evidence>
<keyword evidence="1" id="KW-0540">Nuclease</keyword>
<organism evidence="13 14">
    <name type="scientific">Tanacetum coccineum</name>
    <dbReference type="NCBI Taxonomy" id="301880"/>
    <lineage>
        <taxon>Eukaryota</taxon>
        <taxon>Viridiplantae</taxon>
        <taxon>Streptophyta</taxon>
        <taxon>Embryophyta</taxon>
        <taxon>Tracheophyta</taxon>
        <taxon>Spermatophyta</taxon>
        <taxon>Magnoliopsida</taxon>
        <taxon>eudicotyledons</taxon>
        <taxon>Gunneridae</taxon>
        <taxon>Pentapetalae</taxon>
        <taxon>asterids</taxon>
        <taxon>campanulids</taxon>
        <taxon>Asterales</taxon>
        <taxon>Asteraceae</taxon>
        <taxon>Asteroideae</taxon>
        <taxon>Anthemideae</taxon>
        <taxon>Anthemidinae</taxon>
        <taxon>Tanacetum</taxon>
    </lineage>
</organism>
<reference evidence="13" key="2">
    <citation type="submission" date="2022-01" db="EMBL/GenBank/DDBJ databases">
        <authorList>
            <person name="Yamashiro T."/>
            <person name="Shiraishi A."/>
            <person name="Satake H."/>
            <person name="Nakayama K."/>
        </authorList>
    </citation>
    <scope>NUCLEOTIDE SEQUENCE</scope>
</reference>
<dbReference type="Gene3D" id="3.30.420.10">
    <property type="entry name" value="Ribonuclease H-like superfamily/Ribonuclease H"/>
    <property type="match status" value="1"/>
</dbReference>
<feature type="coiled-coil region" evidence="10">
    <location>
        <begin position="596"/>
        <end position="623"/>
    </location>
</feature>
<feature type="compositionally biased region" description="Polar residues" evidence="11">
    <location>
        <begin position="743"/>
        <end position="796"/>
    </location>
</feature>
<protein>
    <submittedName>
        <fullName evidence="13">Integrase, catalytic region, zinc finger, CCHC-type containing protein</fullName>
    </submittedName>
</protein>
<evidence type="ECO:0000256" key="10">
    <source>
        <dbReference type="SAM" id="Coils"/>
    </source>
</evidence>
<dbReference type="InterPro" id="IPR039537">
    <property type="entry name" value="Retrotran_Ty1/copia-like"/>
</dbReference>
<evidence type="ECO:0000256" key="11">
    <source>
        <dbReference type="SAM" id="MobiDB-lite"/>
    </source>
</evidence>
<proteinExistence type="predicted"/>
<name>A0ABQ4ZEI4_9ASTR</name>
<evidence type="ECO:0000256" key="1">
    <source>
        <dbReference type="ARBA" id="ARBA00022722"/>
    </source>
</evidence>
<reference evidence="13" key="1">
    <citation type="journal article" date="2022" name="Int. J. Mol. Sci.">
        <title>Draft Genome of Tanacetum Coccineum: Genomic Comparison of Closely Related Tanacetum-Family Plants.</title>
        <authorList>
            <person name="Yamashiro T."/>
            <person name="Shiraishi A."/>
            <person name="Nakayama K."/>
            <person name="Satake H."/>
        </authorList>
    </citation>
    <scope>NUCLEOTIDE SEQUENCE</scope>
</reference>
<dbReference type="Pfam" id="PF00665">
    <property type="entry name" value="rve"/>
    <property type="match status" value="1"/>
</dbReference>
<dbReference type="PANTHER" id="PTHR42648">
    <property type="entry name" value="TRANSPOSASE, PUTATIVE-RELATED"/>
    <property type="match status" value="1"/>
</dbReference>
<accession>A0ABQ4ZEI4</accession>
<feature type="region of interest" description="Disordered" evidence="11">
    <location>
        <begin position="731"/>
        <end position="817"/>
    </location>
</feature>
<keyword evidence="4" id="KW-0378">Hydrolase</keyword>
<evidence type="ECO:0000313" key="13">
    <source>
        <dbReference type="EMBL" id="GJS87926.1"/>
    </source>
</evidence>
<keyword evidence="2" id="KW-0479">Metal-binding</keyword>
<gene>
    <name evidence="13" type="ORF">Tco_0770562</name>
</gene>
<keyword evidence="8" id="KW-0548">Nucleotidyltransferase</keyword>
<dbReference type="InterPro" id="IPR001584">
    <property type="entry name" value="Integrase_cat-core"/>
</dbReference>
<keyword evidence="5" id="KW-0460">Magnesium</keyword>
<sequence length="971" mass="110581">MLTMAKNVIVVGVDNHPPMLDKSEYSSWLSRMLLYIKGKEHGKQLYDSVINGPFKYATVVVLETPTTPASVRDRTYDYLTELEKIHESYDIRETNIVLQGLPQDIYNMVNHHTEAMEIWDRVKLLIEVSELLLQERESKLYDEFVTFTSEKGETIHCVDSSGETSSGVCTGARSNATGTWVNRNGGTNTAGQAKHPQLVQFLWLSFTAYDSDIFLKVPNPDTYQTNNVIDQSVQEMQYSEQPPFIHDSVIDITNSNVISYEQYLQEIKNEAVQDTNSSAQQDAMIMSVIEEMSNQVAKCNEVNKENKIVNESLTVEVERYKEQINFFEERQKVDLTDREKYIDSQMCRHDALSVMDNEERLTLAEETRLKMHAKQNDKIAKDKNVNIAPIDYAALNKLSEHFVPQKQLSKQLSAEQAFWLPISKPVFESPPVQSKLVLKEIPHELPIISLAKEITDMKEVINQMETKVVKCYVERKCFEIQKKTLILENDRLLELIISQDIVRTAMNSLAAIVDYQSIKKSYLDEYNECVNLKADLSKKNEMVEKVVYNELSKRCSRLENYCISLEIEKQQSNECLRINKPCQNPDTPEFKEFFEINNLKAQLKGKDTKINNLKKHIANLKGKAAADCSETVNCSRVIIPGMYKLELEPLSPKLRKDREAHIDYLKKAKEHAATLHDIVEQARAQQPLDSALEYACKFTKRIKELLVYVSAPCPSSLHMNGKLVAITPTNKSKKVRFEEPKKSTSNTPTQADSQNSKITNQPLLTSTRVKSSPSASGSQPLGNTKKNRISRTTSSKQKNKVEDHLRRVKSSRSNRPLVPGFGMLQAHDWATLLAHQLWKCKKHTHKHKAKDSIQEKMYLLHMDLCCPMRIKSINGKKYILVIVADYSTFTWVKFLRSKDETLEFVIKFLKKIQVRLNATVRNIRTDNGTTVVSRGLPVVAPQVADTTGTTLSTSIDQDASSASTSSTTNET</sequence>
<evidence type="ECO:0000256" key="6">
    <source>
        <dbReference type="ARBA" id="ARBA00022908"/>
    </source>
</evidence>
<dbReference type="InterPro" id="IPR012337">
    <property type="entry name" value="RNaseH-like_sf"/>
</dbReference>
<dbReference type="EMBL" id="BQNB010011236">
    <property type="protein sequence ID" value="GJS87926.1"/>
    <property type="molecule type" value="Genomic_DNA"/>
</dbReference>
<keyword evidence="8" id="KW-0239">DNA-directed DNA polymerase</keyword>
<dbReference type="InterPro" id="IPR036397">
    <property type="entry name" value="RNaseH_sf"/>
</dbReference>
<evidence type="ECO:0000313" key="14">
    <source>
        <dbReference type="Proteomes" id="UP001151760"/>
    </source>
</evidence>
<evidence type="ECO:0000256" key="2">
    <source>
        <dbReference type="ARBA" id="ARBA00022723"/>
    </source>
</evidence>
<feature type="domain" description="Integrase catalytic" evidence="12">
    <location>
        <begin position="857"/>
        <end position="954"/>
    </location>
</feature>
<comment type="caution">
    <text evidence="13">The sequence shown here is derived from an EMBL/GenBank/DDBJ whole genome shotgun (WGS) entry which is preliminary data.</text>
</comment>
<evidence type="ECO:0000256" key="3">
    <source>
        <dbReference type="ARBA" id="ARBA00022759"/>
    </source>
</evidence>
<evidence type="ECO:0000256" key="5">
    <source>
        <dbReference type="ARBA" id="ARBA00022842"/>
    </source>
</evidence>